<gene>
    <name evidence="2" type="ORF">AAA799P11_00549</name>
</gene>
<dbReference type="EMBL" id="JOSZ01000006">
    <property type="protein sequence ID" value="KFM19560.1"/>
    <property type="molecule type" value="Genomic_DNA"/>
</dbReference>
<protein>
    <submittedName>
        <fullName evidence="2">AsnC domain containing protein</fullName>
    </submittedName>
</protein>
<evidence type="ECO:0000313" key="2">
    <source>
        <dbReference type="EMBL" id="KFM19560.1"/>
    </source>
</evidence>
<reference evidence="2 3" key="1">
    <citation type="submission" date="2014-06" db="EMBL/GenBank/DDBJ databases">
        <authorList>
            <person name="Ngugi D.K."/>
            <person name="Blom J."/>
            <person name="Alam I."/>
            <person name="Rashid M."/>
            <person name="Baalawi W."/>
            <person name="Zhang G."/>
            <person name="Hikmawan T."/>
            <person name="Guan Y."/>
            <person name="Antunes A."/>
            <person name="Siam R."/>
            <person name="El-Dorry H."/>
            <person name="Bajic V."/>
            <person name="Stingl U."/>
        </authorList>
    </citation>
    <scope>NUCLEOTIDE SEQUENCE [LARGE SCALE GENOMIC DNA]</scope>
    <source>
        <strain evidence="2">SCGC AAA799-P11</strain>
    </source>
</reference>
<organism evidence="2 3">
    <name type="scientific">Marine Group I thaumarchaeote SCGC AAA799-P11</name>
    <dbReference type="NCBI Taxonomy" id="1502295"/>
    <lineage>
        <taxon>Archaea</taxon>
        <taxon>Nitrososphaerota</taxon>
        <taxon>Marine Group I</taxon>
    </lineage>
</organism>
<proteinExistence type="predicted"/>
<keyword evidence="3" id="KW-1185">Reference proteome</keyword>
<dbReference type="InterPro" id="IPR019887">
    <property type="entry name" value="Tscrpt_reg_AsnC/Lrp_C"/>
</dbReference>
<evidence type="ECO:0000313" key="3">
    <source>
        <dbReference type="Proteomes" id="UP000029387"/>
    </source>
</evidence>
<dbReference type="Pfam" id="PF01037">
    <property type="entry name" value="AsnC_trans_reg"/>
    <property type="match status" value="1"/>
</dbReference>
<comment type="caution">
    <text evidence="2">The sequence shown here is derived from an EMBL/GenBank/DDBJ whole genome shotgun (WGS) entry which is preliminary data.</text>
</comment>
<sequence length="76" mass="8436">MTNSFLLLSCSMHSSKKVANQLREISGVEEAIPVHGVYDCVVKTKKISPNEIQNLVSKHIRPMPNVHSVLPLQLIS</sequence>
<dbReference type="AlphaFoldDB" id="A0A087S1F6"/>
<dbReference type="SUPFAM" id="SSF54909">
    <property type="entry name" value="Dimeric alpha+beta barrel"/>
    <property type="match status" value="1"/>
</dbReference>
<evidence type="ECO:0000259" key="1">
    <source>
        <dbReference type="Pfam" id="PF01037"/>
    </source>
</evidence>
<accession>A0A087S1F6</accession>
<dbReference type="InterPro" id="IPR011008">
    <property type="entry name" value="Dimeric_a/b-barrel"/>
</dbReference>
<name>A0A087S1F6_9ARCH</name>
<dbReference type="Gene3D" id="3.30.70.920">
    <property type="match status" value="1"/>
</dbReference>
<feature type="domain" description="Transcription regulator AsnC/Lrp ligand binding" evidence="1">
    <location>
        <begin position="10"/>
        <end position="69"/>
    </location>
</feature>
<dbReference type="Proteomes" id="UP000029387">
    <property type="component" value="Unassembled WGS sequence"/>
</dbReference>